<dbReference type="PANTHER" id="PTHR31061">
    <property type="entry name" value="LD22376P"/>
    <property type="match status" value="1"/>
</dbReference>
<proteinExistence type="predicted"/>
<keyword evidence="1" id="KW-0472">Membrane</keyword>
<organism evidence="2 3">
    <name type="scientific">Paludibaculum fermentans</name>
    <dbReference type="NCBI Taxonomy" id="1473598"/>
    <lineage>
        <taxon>Bacteria</taxon>
        <taxon>Pseudomonadati</taxon>
        <taxon>Acidobacteriota</taxon>
        <taxon>Terriglobia</taxon>
        <taxon>Bryobacterales</taxon>
        <taxon>Bryobacteraceae</taxon>
        <taxon>Paludibaculum</taxon>
    </lineage>
</organism>
<feature type="transmembrane region" description="Helical" evidence="1">
    <location>
        <begin position="30"/>
        <end position="47"/>
    </location>
</feature>
<feature type="transmembrane region" description="Helical" evidence="1">
    <location>
        <begin position="234"/>
        <end position="255"/>
    </location>
</feature>
<keyword evidence="3" id="KW-1185">Reference proteome</keyword>
<dbReference type="Proteomes" id="UP000593892">
    <property type="component" value="Chromosome"/>
</dbReference>
<feature type="transmembrane region" description="Helical" evidence="1">
    <location>
        <begin position="174"/>
        <end position="195"/>
    </location>
</feature>
<keyword evidence="1" id="KW-0812">Transmembrane</keyword>
<evidence type="ECO:0000313" key="2">
    <source>
        <dbReference type="EMBL" id="QOY87254.1"/>
    </source>
</evidence>
<evidence type="ECO:0000313" key="3">
    <source>
        <dbReference type="Proteomes" id="UP000593892"/>
    </source>
</evidence>
<feature type="transmembrane region" description="Helical" evidence="1">
    <location>
        <begin position="117"/>
        <end position="134"/>
    </location>
</feature>
<keyword evidence="1" id="KW-1133">Transmembrane helix</keyword>
<evidence type="ECO:0000256" key="1">
    <source>
        <dbReference type="SAM" id="Phobius"/>
    </source>
</evidence>
<accession>A0A7S7NQ57</accession>
<reference evidence="2 3" key="1">
    <citation type="submission" date="2020-10" db="EMBL/GenBank/DDBJ databases">
        <title>Complete genome sequence of Paludibaculum fermentans P105T, a facultatively anaerobic acidobacterium capable of dissimilatory Fe(III) reduction.</title>
        <authorList>
            <person name="Dedysh S.N."/>
            <person name="Beletsky A.V."/>
            <person name="Kulichevskaya I.S."/>
            <person name="Mardanov A.V."/>
            <person name="Ravin N.V."/>
        </authorList>
    </citation>
    <scope>NUCLEOTIDE SEQUENCE [LARGE SCALE GENOMIC DNA]</scope>
    <source>
        <strain evidence="2 3">P105</strain>
    </source>
</reference>
<gene>
    <name evidence="2" type="ORF">IRI77_31525</name>
</gene>
<dbReference type="KEGG" id="pfer:IRI77_31525"/>
<dbReference type="AlphaFoldDB" id="A0A7S7NQ57"/>
<sequence length="340" mass="38064">MILVNNPGPGPTYAPLEHAEWHGWTFTDTVFPFFLWIVGVAMTLSTARRMERGDDRGALLRHTIQRAVIIFLLGFLMGPFPNIDFATIRVPGVLQRIAVCYLIAGVIFLFTKVRGQIAWLVGLNALYWGLMTLYPTPECGPGSLTKECNFARYVDTQFLSGHMWRVTKVWDPEGIVSTLPAIGTVFFGILTGHLLRRFSEPLQRLRLLLGSGAALLALAYVLAIWMPFNKNLWTTSYSVLMAGLASLLFGAWYYLSDVRGFGQWFRPFEIFGSNAILMFLLSGALAKIALRSGAGASFHQNVCLAVTSPINASLLYALANVLILYLIAWALWRKQWFLKF</sequence>
<protein>
    <submittedName>
        <fullName evidence="2">DUF5009 domain-containing protein</fullName>
    </submittedName>
</protein>
<feature type="transmembrane region" description="Helical" evidence="1">
    <location>
        <begin position="310"/>
        <end position="332"/>
    </location>
</feature>
<feature type="transmembrane region" description="Helical" evidence="1">
    <location>
        <begin position="93"/>
        <end position="110"/>
    </location>
</feature>
<name>A0A7S7NQ57_PALFE</name>
<feature type="transmembrane region" description="Helical" evidence="1">
    <location>
        <begin position="59"/>
        <end position="81"/>
    </location>
</feature>
<dbReference type="PANTHER" id="PTHR31061:SF24">
    <property type="entry name" value="LD22376P"/>
    <property type="match status" value="1"/>
</dbReference>
<dbReference type="EMBL" id="CP063849">
    <property type="protein sequence ID" value="QOY87254.1"/>
    <property type="molecule type" value="Genomic_DNA"/>
</dbReference>
<feature type="transmembrane region" description="Helical" evidence="1">
    <location>
        <begin position="207"/>
        <end position="228"/>
    </location>
</feature>
<feature type="transmembrane region" description="Helical" evidence="1">
    <location>
        <begin position="267"/>
        <end position="290"/>
    </location>
</feature>